<dbReference type="PANTHER" id="PTHR47199">
    <property type="entry name" value="PHOTOSYSTEM II STABILITY/ASSEMBLY FACTOR HCF136, CHLOROPLASTIC"/>
    <property type="match status" value="1"/>
</dbReference>
<evidence type="ECO:0000256" key="1">
    <source>
        <dbReference type="SAM" id="MobiDB-lite"/>
    </source>
</evidence>
<dbReference type="CDD" id="cd15482">
    <property type="entry name" value="Sialidase_non-viral"/>
    <property type="match status" value="2"/>
</dbReference>
<dbReference type="PROSITE" id="PS51257">
    <property type="entry name" value="PROKAR_LIPOPROTEIN"/>
    <property type="match status" value="1"/>
</dbReference>
<protein>
    <recommendedName>
        <fullName evidence="5">Sortilin N-terminal domain-containing protein</fullName>
    </recommendedName>
</protein>
<name>A0ABX0F0X0_9BACL</name>
<keyword evidence="4" id="KW-1185">Reference proteome</keyword>
<evidence type="ECO:0000313" key="3">
    <source>
        <dbReference type="EMBL" id="NGZ74616.1"/>
    </source>
</evidence>
<dbReference type="RefSeq" id="WP_166272871.1">
    <property type="nucleotide sequence ID" value="NZ_JAAFGS010000001.1"/>
</dbReference>
<keyword evidence="2" id="KW-0732">Signal</keyword>
<feature type="chain" id="PRO_5047543717" description="Sortilin N-terminal domain-containing protein" evidence="2">
    <location>
        <begin position="23"/>
        <end position="428"/>
    </location>
</feature>
<dbReference type="PANTHER" id="PTHR47199:SF2">
    <property type="entry name" value="PHOTOSYSTEM II STABILITY_ASSEMBLY FACTOR HCF136, CHLOROPLASTIC"/>
    <property type="match status" value="1"/>
</dbReference>
<organism evidence="3 4">
    <name type="scientific">Saccharibacillus alkalitolerans</name>
    <dbReference type="NCBI Taxonomy" id="2705290"/>
    <lineage>
        <taxon>Bacteria</taxon>
        <taxon>Bacillati</taxon>
        <taxon>Bacillota</taxon>
        <taxon>Bacilli</taxon>
        <taxon>Bacillales</taxon>
        <taxon>Paenibacillaceae</taxon>
        <taxon>Saccharibacillus</taxon>
    </lineage>
</organism>
<reference evidence="3 4" key="1">
    <citation type="submission" date="2020-01" db="EMBL/GenBank/DDBJ databases">
        <title>Polyphasic characterisation and genomic insights into a novel alkali tolerant bacterium VR-M41.</title>
        <authorList>
            <person name="Vemuluri V.R."/>
        </authorList>
    </citation>
    <scope>NUCLEOTIDE SEQUENCE [LARGE SCALE GENOMIC DNA]</scope>
    <source>
        <strain evidence="3 4">VR-M41</strain>
    </source>
</reference>
<comment type="caution">
    <text evidence="3">The sequence shown here is derived from an EMBL/GenBank/DDBJ whole genome shotgun (WGS) entry which is preliminary data.</text>
</comment>
<dbReference type="EMBL" id="JAAFGS010000001">
    <property type="protein sequence ID" value="NGZ74616.1"/>
    <property type="molecule type" value="Genomic_DNA"/>
</dbReference>
<dbReference type="Gene3D" id="2.130.10.10">
    <property type="entry name" value="YVTN repeat-like/Quinoprotein amine dehydrogenase"/>
    <property type="match status" value="2"/>
</dbReference>
<feature type="signal peptide" evidence="2">
    <location>
        <begin position="1"/>
        <end position="22"/>
    </location>
</feature>
<accession>A0ABX0F0X0</accession>
<evidence type="ECO:0000313" key="4">
    <source>
        <dbReference type="Proteomes" id="UP000800303"/>
    </source>
</evidence>
<evidence type="ECO:0000256" key="2">
    <source>
        <dbReference type="SAM" id="SignalP"/>
    </source>
</evidence>
<gene>
    <name evidence="3" type="ORF">GYN08_04740</name>
</gene>
<sequence length="428" mass="47524">MRIGRRALLPLLALLIVLTGCNGDSSQEKEAPEPVAQTHKADDDGGQAITLVKPEEDGSTKKYDEYVVQTRLTELHLFDESTGMAWGLTRSALRIYLTGNNGKNWTPLSPSEQITFSDVPEYGRDIYFTDSKHGWIVRSAGIAEETLVLRTADGGGSWALATLGRTDELPASFYFTDNERGWLMTTRSADGAGRENKTLYRTFDGGESWTPVMRTLGGTQPNGSYDPLPEIGYLSGMYFDSNGRGYATLLELGRPSLYRTEDGGRNWSKETSFFAGENPIGTCDAYVSGRPQPFEKGKGFWIPVGCKQRDTVKYGGYFMQAGGAGWKHAAFDLPAQESLNLPIAPVFFDRLNGWMVRGAKFYRTTDGGKNWKPLPESAKLGENMEKYPEIFRVQFVSEKVGWILIGKTELRRSLLLQTLDGGVTWHVI</sequence>
<feature type="region of interest" description="Disordered" evidence="1">
    <location>
        <begin position="23"/>
        <end position="46"/>
    </location>
</feature>
<dbReference type="InterPro" id="IPR015943">
    <property type="entry name" value="WD40/YVTN_repeat-like_dom_sf"/>
</dbReference>
<evidence type="ECO:0008006" key="5">
    <source>
        <dbReference type="Google" id="ProtNLM"/>
    </source>
</evidence>
<proteinExistence type="predicted"/>
<dbReference type="SUPFAM" id="SSF110296">
    <property type="entry name" value="Oligoxyloglucan reducing end-specific cellobiohydrolase"/>
    <property type="match status" value="2"/>
</dbReference>
<dbReference type="Proteomes" id="UP000800303">
    <property type="component" value="Unassembled WGS sequence"/>
</dbReference>